<organism evidence="2 3">
    <name type="scientific">Parabacteroides faecis</name>
    <dbReference type="NCBI Taxonomy" id="1217282"/>
    <lineage>
        <taxon>Bacteria</taxon>
        <taxon>Pseudomonadati</taxon>
        <taxon>Bacteroidota</taxon>
        <taxon>Bacteroidia</taxon>
        <taxon>Bacteroidales</taxon>
        <taxon>Tannerellaceae</taxon>
        <taxon>Parabacteroides</taxon>
    </lineage>
</organism>
<evidence type="ECO:0000256" key="1">
    <source>
        <dbReference type="SAM" id="SignalP"/>
    </source>
</evidence>
<gene>
    <name evidence="2" type="ORF">GGQ57_000273</name>
</gene>
<keyword evidence="1" id="KW-0732">Signal</keyword>
<dbReference type="RefSeq" id="WP_122355480.1">
    <property type="nucleotide sequence ID" value="NZ_BMPB01000006.1"/>
</dbReference>
<protein>
    <recommendedName>
        <fullName evidence="4">DUF5106 domain-containing protein</fullName>
    </recommendedName>
</protein>
<dbReference type="PROSITE" id="PS51257">
    <property type="entry name" value="PROKAR_LIPOPROTEIN"/>
    <property type="match status" value="1"/>
</dbReference>
<keyword evidence="3" id="KW-1185">Reference proteome</keyword>
<sequence>MTKLQILALLLASIALIFFTSCESESFQEPDVYKITPDLRLRINQGMKSTTKSDRKIFNEKFDRFIEKCDELSYASNPYTCMETPEYQDFKEFMLSSSPNVSYLLMDKFLKKEIDFFSYIIHDILMASQPAIMDQISEQMKSVGTLEESFYLYPQLCLNIWVDTLDNQ</sequence>
<name>A0ABR6KHX6_9BACT</name>
<proteinExistence type="predicted"/>
<evidence type="ECO:0000313" key="2">
    <source>
        <dbReference type="EMBL" id="MBB4620399.1"/>
    </source>
</evidence>
<evidence type="ECO:0000313" key="3">
    <source>
        <dbReference type="Proteomes" id="UP000533637"/>
    </source>
</evidence>
<reference evidence="2 3" key="1">
    <citation type="submission" date="2020-08" db="EMBL/GenBank/DDBJ databases">
        <title>Genomic Encyclopedia of Type Strains, Phase IV (KMG-IV): sequencing the most valuable type-strain genomes for metagenomic binning, comparative biology and taxonomic classification.</title>
        <authorList>
            <person name="Goeker M."/>
        </authorList>
    </citation>
    <scope>NUCLEOTIDE SEQUENCE [LARGE SCALE GENOMIC DNA]</scope>
    <source>
        <strain evidence="2 3">DSM 102983</strain>
    </source>
</reference>
<dbReference type="Proteomes" id="UP000533637">
    <property type="component" value="Unassembled WGS sequence"/>
</dbReference>
<feature type="signal peptide" evidence="1">
    <location>
        <begin position="1"/>
        <end position="23"/>
    </location>
</feature>
<feature type="chain" id="PRO_5046186186" description="DUF5106 domain-containing protein" evidence="1">
    <location>
        <begin position="24"/>
        <end position="168"/>
    </location>
</feature>
<accession>A0ABR6KHX6</accession>
<evidence type="ECO:0008006" key="4">
    <source>
        <dbReference type="Google" id="ProtNLM"/>
    </source>
</evidence>
<dbReference type="EMBL" id="JACHOC010000001">
    <property type="protein sequence ID" value="MBB4620399.1"/>
    <property type="molecule type" value="Genomic_DNA"/>
</dbReference>
<comment type="caution">
    <text evidence="2">The sequence shown here is derived from an EMBL/GenBank/DDBJ whole genome shotgun (WGS) entry which is preliminary data.</text>
</comment>